<evidence type="ECO:0008006" key="3">
    <source>
        <dbReference type="Google" id="ProtNLM"/>
    </source>
</evidence>
<reference evidence="1 2" key="1">
    <citation type="submission" date="2016-08" db="EMBL/GenBank/DDBJ databases">
        <title>Hymenobacter coccineus sp. nov., Hymenobacter lapidarius sp. nov. and Hymenobacter glacialis sp. nov., isolated from Antarctic soil.</title>
        <authorList>
            <person name="Sedlacek I."/>
            <person name="Kralova S."/>
            <person name="Kyrova K."/>
            <person name="Maslanova I."/>
            <person name="Stankova E."/>
            <person name="Vrbovska V."/>
            <person name="Nemec M."/>
            <person name="Bartak M."/>
            <person name="Svec P."/>
            <person name="Busse H.-J."/>
            <person name="Pantucek R."/>
        </authorList>
    </citation>
    <scope>NUCLEOTIDE SEQUENCE [LARGE SCALE GENOMIC DNA]</scope>
    <source>
        <strain evidence="1 2">CCM 8649</strain>
    </source>
</reference>
<evidence type="ECO:0000313" key="2">
    <source>
        <dbReference type="Proteomes" id="UP000177506"/>
    </source>
</evidence>
<dbReference type="PANTHER" id="PTHR39206">
    <property type="entry name" value="SLL8004 PROTEIN"/>
    <property type="match status" value="1"/>
</dbReference>
<comment type="caution">
    <text evidence="1">The sequence shown here is derived from an EMBL/GenBank/DDBJ whole genome shotgun (WGS) entry which is preliminary data.</text>
</comment>
<organism evidence="1 2">
    <name type="scientific">Hymenobacter coccineus</name>
    <dbReference type="NCBI Taxonomy" id="1908235"/>
    <lineage>
        <taxon>Bacteria</taxon>
        <taxon>Pseudomonadati</taxon>
        <taxon>Bacteroidota</taxon>
        <taxon>Cytophagia</taxon>
        <taxon>Cytophagales</taxon>
        <taxon>Hymenobacteraceae</taxon>
        <taxon>Hymenobacter</taxon>
    </lineage>
</organism>
<dbReference type="InterPro" id="IPR027417">
    <property type="entry name" value="P-loop_NTPase"/>
</dbReference>
<keyword evidence="2" id="KW-1185">Reference proteome</keyword>
<protein>
    <recommendedName>
        <fullName evidence="3">Zeta toxin domain-containing protein</fullName>
    </recommendedName>
</protein>
<dbReference type="EMBL" id="MDZA01000437">
    <property type="protein sequence ID" value="OGX82133.1"/>
    <property type="molecule type" value="Genomic_DNA"/>
</dbReference>
<dbReference type="PANTHER" id="PTHR39206:SF1">
    <property type="entry name" value="SLL8004 PROTEIN"/>
    <property type="match status" value="1"/>
</dbReference>
<gene>
    <name evidence="1" type="ORF">BEN49_03005</name>
</gene>
<accession>A0A1G1SU53</accession>
<dbReference type="AlphaFoldDB" id="A0A1G1SU53"/>
<dbReference type="Gene3D" id="3.40.50.300">
    <property type="entry name" value="P-loop containing nucleotide triphosphate hydrolases"/>
    <property type="match status" value="1"/>
</dbReference>
<dbReference type="RefSeq" id="WP_070746930.1">
    <property type="nucleotide sequence ID" value="NZ_MDZA01000437.1"/>
</dbReference>
<name>A0A1G1SU53_9BACT</name>
<evidence type="ECO:0000313" key="1">
    <source>
        <dbReference type="EMBL" id="OGX82133.1"/>
    </source>
</evidence>
<sequence>MSGFEVGEITAARIRELLAAQASFSIENNLVTADNYKLIAGAKAAGYRVELVYVGLDSVPECRFRVQQRVREGGHDVPPAIIEHRYHQSLSLLKQHYLSFDHIQLVNNTDRATGYQTAALIEKGKVLEVQAEPALWANGVVRHMQQRERFAQVL</sequence>
<dbReference type="Proteomes" id="UP000177506">
    <property type="component" value="Unassembled WGS sequence"/>
</dbReference>
<dbReference type="OrthoDB" id="9791543at2"/>
<proteinExistence type="predicted"/>